<sequence length="315" mass="35475">MPIRIPDNLPARGVLEAEGVMVMGETDAIRQDIRPLRIGLLNLMPDKIRTETQIARLVGATPLQVELTLVCMGGHVPRHTSALHMAAFYQPWQDVRAERFDGFIITGAPVERLPFHEVTYWDELRRVFDWTRTHVHRCLNICWAAQAAVHHFHGMPKHALAQKAFGVFDHQVLVPTSPYLLGFADDVPIPVSRWTAVRRADIPPASGLTILAESAETGLCLLDDPDNRALHMFNHLEYDTTSLAEEYFRDREAGLAVDVPRHYFPHDNPANRPVNRWRGHAHLLAGNWINQIYQTTPFDLERIGGPRGVPALAGA</sequence>
<dbReference type="GO" id="GO:0005737">
    <property type="term" value="C:cytoplasm"/>
    <property type="evidence" value="ECO:0007669"/>
    <property type="project" value="UniProtKB-SubCell"/>
</dbReference>
<dbReference type="GO" id="GO:0008899">
    <property type="term" value="F:homoserine O-succinyltransferase activity"/>
    <property type="evidence" value="ECO:0007669"/>
    <property type="project" value="UniProtKB-UniRule"/>
</dbReference>
<dbReference type="GeneID" id="85022409"/>
<name>A0A181CBP3_9PROT</name>
<dbReference type="InterPro" id="IPR005697">
    <property type="entry name" value="HST_MetA"/>
</dbReference>
<dbReference type="SUPFAM" id="SSF52317">
    <property type="entry name" value="Class I glutamine amidotransferase-like"/>
    <property type="match status" value="1"/>
</dbReference>
<evidence type="ECO:0000313" key="7">
    <source>
        <dbReference type="Proteomes" id="UP000502533"/>
    </source>
</evidence>
<comment type="caution">
    <text evidence="5">Lacks conserved residue(s) required for the propagation of feature annotation.</text>
</comment>
<comment type="function">
    <text evidence="5">Transfers an acetyl group from acetyl-CoA to L-homoserine, forming acetyl-L-homoserine.</text>
</comment>
<dbReference type="UniPathway" id="UPA00051">
    <property type="reaction ID" value="UER00074"/>
</dbReference>
<dbReference type="EC" id="2.3.1.31" evidence="5"/>
<feature type="active site" description="Acyl-thioester intermediate" evidence="5">
    <location>
        <position position="142"/>
    </location>
</feature>
<evidence type="ECO:0000256" key="3">
    <source>
        <dbReference type="ARBA" id="ARBA00022679"/>
    </source>
</evidence>
<dbReference type="KEGG" id="kre:GWK63_09600"/>
<keyword evidence="4 5" id="KW-0012">Acyltransferase</keyword>
<evidence type="ECO:0000256" key="5">
    <source>
        <dbReference type="HAMAP-Rule" id="MF_00295"/>
    </source>
</evidence>
<feature type="site" description="Important for acyl-CoA specificity" evidence="5">
    <location>
        <position position="111"/>
    </location>
</feature>
<feature type="active site" evidence="5">
    <location>
        <position position="237"/>
    </location>
</feature>
<dbReference type="GO" id="GO:0004414">
    <property type="term" value="F:homoserine O-acetyltransferase activity"/>
    <property type="evidence" value="ECO:0007669"/>
    <property type="project" value="UniProtKB-EC"/>
</dbReference>
<evidence type="ECO:0000256" key="2">
    <source>
        <dbReference type="ARBA" id="ARBA00022605"/>
    </source>
</evidence>
<dbReference type="NCBIfam" id="TIGR01001">
    <property type="entry name" value="metA"/>
    <property type="match status" value="1"/>
</dbReference>
<feature type="site" description="Important for substrate specificity" evidence="5">
    <location>
        <position position="192"/>
    </location>
</feature>
<dbReference type="CDD" id="cd03131">
    <property type="entry name" value="GATase1_HTS"/>
    <property type="match status" value="1"/>
</dbReference>
<organism evidence="6 7">
    <name type="scientific">Komagataeibacter rhaeticus</name>
    <dbReference type="NCBI Taxonomy" id="215221"/>
    <lineage>
        <taxon>Bacteria</taxon>
        <taxon>Pseudomonadati</taxon>
        <taxon>Pseudomonadota</taxon>
        <taxon>Alphaproteobacteria</taxon>
        <taxon>Acetobacterales</taxon>
        <taxon>Acetobacteraceae</taxon>
        <taxon>Komagataeibacter</taxon>
    </lineage>
</organism>
<dbReference type="Proteomes" id="UP000502533">
    <property type="component" value="Chromosome"/>
</dbReference>
<dbReference type="GO" id="GO:0019281">
    <property type="term" value="P:L-methionine biosynthetic process from homoserine via O-succinyl-L-homoserine and cystathionine"/>
    <property type="evidence" value="ECO:0007669"/>
    <property type="project" value="InterPro"/>
</dbReference>
<protein>
    <recommendedName>
        <fullName evidence="5">Homoserine O-acetyltransferase</fullName>
        <shortName evidence="5">HAT</shortName>
        <ecNumber evidence="5">2.3.1.31</ecNumber>
    </recommendedName>
    <alternativeName>
        <fullName evidence="5">Homoserine transacetylase</fullName>
        <shortName evidence="5">HTA</shortName>
    </alternativeName>
</protein>
<evidence type="ECO:0000313" key="6">
    <source>
        <dbReference type="EMBL" id="QIP35687.1"/>
    </source>
</evidence>
<keyword evidence="2 5" id="KW-0028">Amino-acid biosynthesis</keyword>
<dbReference type="Gene3D" id="3.40.50.880">
    <property type="match status" value="1"/>
</dbReference>
<keyword evidence="1 5" id="KW-0963">Cytoplasm</keyword>
<dbReference type="PANTHER" id="PTHR20919">
    <property type="entry name" value="HOMOSERINE O-SUCCINYLTRANSFERASE"/>
    <property type="match status" value="1"/>
</dbReference>
<comment type="catalytic activity">
    <reaction evidence="5">
        <text>L-homoserine + acetyl-CoA = O-acetyl-L-homoserine + CoA</text>
        <dbReference type="Rhea" id="RHEA:13701"/>
        <dbReference type="ChEBI" id="CHEBI:57287"/>
        <dbReference type="ChEBI" id="CHEBI:57288"/>
        <dbReference type="ChEBI" id="CHEBI:57476"/>
        <dbReference type="ChEBI" id="CHEBI:57716"/>
        <dbReference type="EC" id="2.3.1.31"/>
    </reaction>
</comment>
<comment type="pathway">
    <text evidence="5">Amino-acid biosynthesis; L-methionine biosynthesis via de novo pathway; O-acetyl-L-homoserine from L-homoserine: step 1/1.</text>
</comment>
<comment type="similarity">
    <text evidence="5">Belongs to the MetA family.</text>
</comment>
<dbReference type="AlphaFoldDB" id="A0A181CBP3"/>
<dbReference type="RefSeq" id="WP_112210042.1">
    <property type="nucleotide sequence ID" value="NZ_CP050139.1"/>
</dbReference>
<dbReference type="PANTHER" id="PTHR20919:SF0">
    <property type="entry name" value="HOMOSERINE O-SUCCINYLTRANSFERASE"/>
    <property type="match status" value="1"/>
</dbReference>
<feature type="active site" description="Proton acceptor" evidence="5">
    <location>
        <position position="235"/>
    </location>
</feature>
<reference evidence="6 7" key="1">
    <citation type="submission" date="2020-03" db="EMBL/GenBank/DDBJ databases">
        <title>Isolation of cellulose-producing strains, genome characterization and application of the synthesized cellulose films as an economical and sustainable material for piezoelectric sensor construction.</title>
        <authorList>
            <person name="Mangayil R.K."/>
        </authorList>
    </citation>
    <scope>NUCLEOTIDE SEQUENCE [LARGE SCALE GENOMIC DNA]</scope>
    <source>
        <strain evidence="6 7">ENS 9a1a</strain>
    </source>
</reference>
<evidence type="ECO:0000256" key="4">
    <source>
        <dbReference type="ARBA" id="ARBA00023315"/>
    </source>
</evidence>
<proteinExistence type="inferred from homology"/>
<dbReference type="EMBL" id="CP050139">
    <property type="protein sequence ID" value="QIP35687.1"/>
    <property type="molecule type" value="Genomic_DNA"/>
</dbReference>
<accession>A0A181CBP3</accession>
<dbReference type="PIRSF" id="PIRSF000450">
    <property type="entry name" value="H_ser_succinyltr"/>
    <property type="match status" value="1"/>
</dbReference>
<dbReference type="InterPro" id="IPR029062">
    <property type="entry name" value="Class_I_gatase-like"/>
</dbReference>
<keyword evidence="7" id="KW-1185">Reference proteome</keyword>
<evidence type="ECO:0000256" key="1">
    <source>
        <dbReference type="ARBA" id="ARBA00022490"/>
    </source>
</evidence>
<dbReference type="InterPro" id="IPR033752">
    <property type="entry name" value="MetA_family"/>
</dbReference>
<comment type="subcellular location">
    <subcellularLocation>
        <location evidence="5">Cytoplasm</location>
    </subcellularLocation>
</comment>
<keyword evidence="3 5" id="KW-0808">Transferase</keyword>
<dbReference type="Pfam" id="PF04204">
    <property type="entry name" value="HTS"/>
    <property type="match status" value="1"/>
</dbReference>
<feature type="binding site" evidence="5">
    <location>
        <position position="249"/>
    </location>
    <ligand>
        <name>substrate</name>
    </ligand>
</feature>
<dbReference type="HAMAP" id="MF_00295">
    <property type="entry name" value="MetA_acyltransf"/>
    <property type="match status" value="1"/>
</dbReference>
<gene>
    <name evidence="5" type="primary">metAA</name>
    <name evidence="6" type="ORF">GWK63_09600</name>
</gene>
<feature type="binding site" evidence="5">
    <location>
        <position position="163"/>
    </location>
    <ligand>
        <name>substrate</name>
    </ligand>
</feature>
<keyword evidence="5" id="KW-0486">Methionine biosynthesis</keyword>
<feature type="binding site" evidence="5">
    <location>
        <position position="192"/>
    </location>
    <ligand>
        <name>substrate</name>
    </ligand>
</feature>